<dbReference type="AlphaFoldDB" id="A0AAE4CKS4"/>
<reference evidence="2" key="1">
    <citation type="submission" date="2023-07" db="EMBL/GenBank/DDBJ databases">
        <title>Sequencing the genomes of 1000 actinobacteria strains.</title>
        <authorList>
            <person name="Klenk H.-P."/>
        </authorList>
    </citation>
    <scope>NUCLEOTIDE SEQUENCE</scope>
    <source>
        <strain evidence="2">DSM 45977</strain>
    </source>
</reference>
<evidence type="ECO:0000256" key="1">
    <source>
        <dbReference type="SAM" id="Phobius"/>
    </source>
</evidence>
<feature type="transmembrane region" description="Helical" evidence="1">
    <location>
        <begin position="145"/>
        <end position="165"/>
    </location>
</feature>
<name>A0AAE4CKS4_9ACTN</name>
<evidence type="ECO:0000313" key="3">
    <source>
        <dbReference type="Proteomes" id="UP001180845"/>
    </source>
</evidence>
<keyword evidence="3" id="KW-1185">Reference proteome</keyword>
<dbReference type="RefSeq" id="WP_310270853.1">
    <property type="nucleotide sequence ID" value="NZ_JAVDXW010000001.1"/>
</dbReference>
<keyword evidence="1" id="KW-0812">Transmembrane</keyword>
<protein>
    <submittedName>
        <fullName evidence="2">Uncharacterized protein</fullName>
    </submittedName>
</protein>
<dbReference type="Proteomes" id="UP001180845">
    <property type="component" value="Unassembled WGS sequence"/>
</dbReference>
<evidence type="ECO:0000313" key="2">
    <source>
        <dbReference type="EMBL" id="MDR7301059.1"/>
    </source>
</evidence>
<keyword evidence="1" id="KW-0472">Membrane</keyword>
<comment type="caution">
    <text evidence="2">The sequence shown here is derived from an EMBL/GenBank/DDBJ whole genome shotgun (WGS) entry which is preliminary data.</text>
</comment>
<accession>A0AAE4CKS4</accession>
<proteinExistence type="predicted"/>
<organism evidence="2 3">
    <name type="scientific">Haloactinomyces albus</name>
    <dbReference type="NCBI Taxonomy" id="1352928"/>
    <lineage>
        <taxon>Bacteria</taxon>
        <taxon>Bacillati</taxon>
        <taxon>Actinomycetota</taxon>
        <taxon>Actinomycetes</taxon>
        <taxon>Actinopolysporales</taxon>
        <taxon>Actinopolysporaceae</taxon>
        <taxon>Haloactinomyces</taxon>
    </lineage>
</organism>
<gene>
    <name evidence="2" type="ORF">JOF55_001240</name>
</gene>
<sequence>MTETRDTSREGRSPEQEFLARLDGVTADISGVAEVSLTELPGRLSLSNYRELAAARGWEVEGLHRSGGKLCLQVKRAGSSPITRQLGAEFLSGPSLTELRGNDVAREEAALVLRETGVDVLSDTVLDDARRQHLAFRRKVMRRTWLSMLPGVFAFAGVMFSFVLWRDGDTQAGNVLMVLSLVAAVVCAATISLPVKAERARKAAVHDYTTAYERVVSAALATRGRSHD</sequence>
<feature type="transmembrane region" description="Helical" evidence="1">
    <location>
        <begin position="171"/>
        <end position="193"/>
    </location>
</feature>
<keyword evidence="1" id="KW-1133">Transmembrane helix</keyword>
<dbReference type="EMBL" id="JAVDXW010000001">
    <property type="protein sequence ID" value="MDR7301059.1"/>
    <property type="molecule type" value="Genomic_DNA"/>
</dbReference>